<feature type="domain" description="Mannose-1-phosphate guanyltransferase C-terminal" evidence="12">
    <location>
        <begin position="253"/>
        <end position="370"/>
    </location>
</feature>
<gene>
    <name evidence="13" type="ORF">ASZ90_008863</name>
</gene>
<dbReference type="InterPro" id="IPR029044">
    <property type="entry name" value="Nucleotide-diphossugar_trans"/>
</dbReference>
<keyword evidence="8" id="KW-0012">Acyltransferase</keyword>
<dbReference type="Pfam" id="PF00483">
    <property type="entry name" value="NTP_transferase"/>
    <property type="match status" value="1"/>
</dbReference>
<evidence type="ECO:0000256" key="6">
    <source>
        <dbReference type="ARBA" id="ARBA00022695"/>
    </source>
</evidence>
<name>A0A0W8FKX5_9ZZZZ</name>
<dbReference type="InterPro" id="IPR056729">
    <property type="entry name" value="GMPPB_C"/>
</dbReference>
<evidence type="ECO:0000259" key="12">
    <source>
        <dbReference type="Pfam" id="PF25087"/>
    </source>
</evidence>
<proteinExistence type="inferred from homology"/>
<dbReference type="CDD" id="cd04181">
    <property type="entry name" value="NTP_transferase"/>
    <property type="match status" value="1"/>
</dbReference>
<accession>A0A0W8FKX5</accession>
<keyword evidence="5 13" id="KW-0808">Transferase</keyword>
<comment type="pathway">
    <text evidence="2">Nucleotide-sugar biosynthesis; UDP-N-acetyl-alpha-D-glucosamine biosynthesis; UDP-N-acetyl-alpha-D-glucosamine from N-acetyl-alpha-D-glucosamine 1-phosphate: step 1/1.</text>
</comment>
<dbReference type="EMBL" id="LNQE01001067">
    <property type="protein sequence ID" value="KUG21393.1"/>
    <property type="molecule type" value="Genomic_DNA"/>
</dbReference>
<comment type="catalytic activity">
    <reaction evidence="9">
        <text>alpha-D-glucosamine 1-phosphate + acetyl-CoA = N-acetyl-alpha-D-glucosamine 1-phosphate + CoA + H(+)</text>
        <dbReference type="Rhea" id="RHEA:13725"/>
        <dbReference type="ChEBI" id="CHEBI:15378"/>
        <dbReference type="ChEBI" id="CHEBI:57287"/>
        <dbReference type="ChEBI" id="CHEBI:57288"/>
        <dbReference type="ChEBI" id="CHEBI:57776"/>
        <dbReference type="ChEBI" id="CHEBI:58516"/>
        <dbReference type="EC" id="2.3.1.157"/>
    </reaction>
</comment>
<comment type="caution">
    <text evidence="13">The sequence shown here is derived from an EMBL/GenBank/DDBJ whole genome shotgun (WGS) entry which is preliminary data.</text>
</comment>
<evidence type="ECO:0000256" key="3">
    <source>
        <dbReference type="ARBA" id="ARBA00007707"/>
    </source>
</evidence>
<dbReference type="EC" id="2.7.7.24" evidence="13"/>
<dbReference type="GO" id="GO:0008879">
    <property type="term" value="F:glucose-1-phosphate thymidylyltransferase activity"/>
    <property type="evidence" value="ECO:0007669"/>
    <property type="project" value="UniProtKB-EC"/>
</dbReference>
<evidence type="ECO:0000256" key="2">
    <source>
        <dbReference type="ARBA" id="ARBA00005208"/>
    </source>
</evidence>
<dbReference type="PANTHER" id="PTHR43584:SF8">
    <property type="entry name" value="N-ACETYLMURAMATE ALPHA-1-PHOSPHATE URIDYLYLTRANSFERASE"/>
    <property type="match status" value="1"/>
</dbReference>
<comment type="pathway">
    <text evidence="1">Nucleotide-sugar biosynthesis; UDP-N-acetyl-alpha-D-glucosamine biosynthesis; N-acetyl-alpha-D-glucosamine 1-phosphate from alpha-D-glucosamine 6-phosphate (route II): step 2/2.</text>
</comment>
<dbReference type="InterPro" id="IPR050065">
    <property type="entry name" value="GlmU-like"/>
</dbReference>
<dbReference type="GO" id="GO:0006048">
    <property type="term" value="P:UDP-N-acetylglucosamine biosynthetic process"/>
    <property type="evidence" value="ECO:0007669"/>
    <property type="project" value="UniProtKB-UniPathway"/>
</dbReference>
<dbReference type="UniPathway" id="UPA00113">
    <property type="reaction ID" value="UER00532"/>
</dbReference>
<comment type="similarity">
    <text evidence="4">In the N-terminal section; belongs to the N-acetylglucosamine-1-phosphate uridyltransferase family.</text>
</comment>
<dbReference type="InterPro" id="IPR005835">
    <property type="entry name" value="NTP_transferase_dom"/>
</dbReference>
<evidence type="ECO:0000256" key="9">
    <source>
        <dbReference type="ARBA" id="ARBA00048247"/>
    </source>
</evidence>
<dbReference type="Gene3D" id="2.160.10.10">
    <property type="entry name" value="Hexapeptide repeat proteins"/>
    <property type="match status" value="1"/>
</dbReference>
<dbReference type="SUPFAM" id="SSF53448">
    <property type="entry name" value="Nucleotide-diphospho-sugar transferases"/>
    <property type="match status" value="1"/>
</dbReference>
<evidence type="ECO:0000256" key="10">
    <source>
        <dbReference type="ARBA" id="ARBA00048493"/>
    </source>
</evidence>
<dbReference type="InterPro" id="IPR011004">
    <property type="entry name" value="Trimer_LpxA-like_sf"/>
</dbReference>
<sequence>MVQAVILAAGEGNRLRPLTRSRPKAMIPVANRPIIEYVINALLENGIRDITVVVGYRKEHVIRYLNQLDVPIQVVVQERQLGTAHALKCAESEISGDFLLLPGDNYINAESIARIRNERNAMLVKEHPNPSNFGVVVIRNGWVRSIIEKPEDAPAFTVSTGIYSFNPDVFDYLQSNELPDVIMSMLESDERIRAIPADDWQDAIYSWDLLKMNGRMLKGIAPQSGGTISSGVTLRGLVRIGKGTTIGPNTVIYGPAIIGDDCEIAPNCVIMPDTSIGSRVEIEPFTSVKDSLIMDDVRIGSHSRIVEAVIGQGCVLGDHTTTHPEETFFEAGDGVIRAEFGAVLGDGIRAAPFTTFKNCVVGNNVIIKGGRVVLGLIEDGARVM</sequence>
<evidence type="ECO:0000256" key="7">
    <source>
        <dbReference type="ARBA" id="ARBA00023268"/>
    </source>
</evidence>
<dbReference type="GO" id="GO:0003977">
    <property type="term" value="F:UDP-N-acetylglucosamine diphosphorylase activity"/>
    <property type="evidence" value="ECO:0007669"/>
    <property type="project" value="UniProtKB-EC"/>
</dbReference>
<dbReference type="AlphaFoldDB" id="A0A0W8FKX5"/>
<protein>
    <submittedName>
        <fullName evidence="13">Glucose-1-phosphate thymidylyltransferase</fullName>
        <ecNumber evidence="13">2.7.7.24</ecNumber>
    </submittedName>
</protein>
<dbReference type="Gene3D" id="3.90.550.10">
    <property type="entry name" value="Spore Coat Polysaccharide Biosynthesis Protein SpsA, Chain A"/>
    <property type="match status" value="1"/>
</dbReference>
<evidence type="ECO:0000259" key="11">
    <source>
        <dbReference type="Pfam" id="PF00483"/>
    </source>
</evidence>
<evidence type="ECO:0000256" key="1">
    <source>
        <dbReference type="ARBA" id="ARBA00005166"/>
    </source>
</evidence>
<keyword evidence="6 13" id="KW-0548">Nucleotidyltransferase</keyword>
<evidence type="ECO:0000256" key="5">
    <source>
        <dbReference type="ARBA" id="ARBA00022679"/>
    </source>
</evidence>
<comment type="catalytic activity">
    <reaction evidence="10">
        <text>N-acetyl-alpha-D-glucosamine 1-phosphate + UTP + H(+) = UDP-N-acetyl-alpha-D-glucosamine + diphosphate</text>
        <dbReference type="Rhea" id="RHEA:13509"/>
        <dbReference type="ChEBI" id="CHEBI:15378"/>
        <dbReference type="ChEBI" id="CHEBI:33019"/>
        <dbReference type="ChEBI" id="CHEBI:46398"/>
        <dbReference type="ChEBI" id="CHEBI:57705"/>
        <dbReference type="ChEBI" id="CHEBI:57776"/>
        <dbReference type="EC" id="2.7.7.23"/>
    </reaction>
</comment>
<dbReference type="GO" id="GO:0019134">
    <property type="term" value="F:glucosamine-1-phosphate N-acetyltransferase activity"/>
    <property type="evidence" value="ECO:0007669"/>
    <property type="project" value="UniProtKB-EC"/>
</dbReference>
<keyword evidence="7" id="KW-0511">Multifunctional enzyme</keyword>
<dbReference type="NCBIfam" id="TIGR03992">
    <property type="entry name" value="Arch_glmU"/>
    <property type="match status" value="1"/>
</dbReference>
<evidence type="ECO:0000313" key="13">
    <source>
        <dbReference type="EMBL" id="KUG21393.1"/>
    </source>
</evidence>
<dbReference type="Pfam" id="PF25087">
    <property type="entry name" value="GMPPB_C"/>
    <property type="match status" value="1"/>
</dbReference>
<evidence type="ECO:0000256" key="8">
    <source>
        <dbReference type="ARBA" id="ARBA00023315"/>
    </source>
</evidence>
<dbReference type="PANTHER" id="PTHR43584">
    <property type="entry name" value="NUCLEOTIDYL TRANSFERASE"/>
    <property type="match status" value="1"/>
</dbReference>
<organism evidence="13">
    <name type="scientific">hydrocarbon metagenome</name>
    <dbReference type="NCBI Taxonomy" id="938273"/>
    <lineage>
        <taxon>unclassified sequences</taxon>
        <taxon>metagenomes</taxon>
        <taxon>ecological metagenomes</taxon>
    </lineage>
</organism>
<feature type="domain" description="Nucleotidyl transferase" evidence="11">
    <location>
        <begin position="4"/>
        <end position="202"/>
    </location>
</feature>
<comment type="similarity">
    <text evidence="3">In the C-terminal section; belongs to the transferase hexapeptide repeat family.</text>
</comment>
<evidence type="ECO:0000256" key="4">
    <source>
        <dbReference type="ARBA" id="ARBA00007947"/>
    </source>
</evidence>
<reference evidence="13" key="1">
    <citation type="journal article" date="2015" name="Proc. Natl. Acad. Sci. U.S.A.">
        <title>Networks of energetic and metabolic interactions define dynamics in microbial communities.</title>
        <authorList>
            <person name="Embree M."/>
            <person name="Liu J.K."/>
            <person name="Al-Bassam M.M."/>
            <person name="Zengler K."/>
        </authorList>
    </citation>
    <scope>NUCLEOTIDE SEQUENCE</scope>
</reference>
<dbReference type="InterPro" id="IPR023915">
    <property type="entry name" value="Bifunctiontional_GlmU_arc-type"/>
</dbReference>
<dbReference type="SUPFAM" id="SSF51161">
    <property type="entry name" value="Trimeric LpxA-like enzymes"/>
    <property type="match status" value="1"/>
</dbReference>